<organism evidence="3">
    <name type="scientific">Anopheles braziliensis</name>
    <dbReference type="NCBI Taxonomy" id="58242"/>
    <lineage>
        <taxon>Eukaryota</taxon>
        <taxon>Metazoa</taxon>
        <taxon>Ecdysozoa</taxon>
        <taxon>Arthropoda</taxon>
        <taxon>Hexapoda</taxon>
        <taxon>Insecta</taxon>
        <taxon>Pterygota</taxon>
        <taxon>Neoptera</taxon>
        <taxon>Endopterygota</taxon>
        <taxon>Diptera</taxon>
        <taxon>Nematocera</taxon>
        <taxon>Culicoidea</taxon>
        <taxon>Culicidae</taxon>
        <taxon>Anophelinae</taxon>
        <taxon>Anopheles</taxon>
    </lineage>
</organism>
<feature type="region of interest" description="Disordered" evidence="1">
    <location>
        <begin position="62"/>
        <end position="85"/>
    </location>
</feature>
<evidence type="ECO:0000256" key="2">
    <source>
        <dbReference type="SAM" id="SignalP"/>
    </source>
</evidence>
<keyword evidence="2" id="KW-0732">Signal</keyword>
<protein>
    <submittedName>
        <fullName evidence="3">Putative secreted peptide</fullName>
    </submittedName>
</protein>
<feature type="signal peptide" evidence="2">
    <location>
        <begin position="1"/>
        <end position="33"/>
    </location>
</feature>
<name>A0A2M3ZWN8_9DIPT</name>
<dbReference type="AlphaFoldDB" id="A0A2M3ZWN8"/>
<evidence type="ECO:0000256" key="1">
    <source>
        <dbReference type="SAM" id="MobiDB-lite"/>
    </source>
</evidence>
<evidence type="ECO:0000313" key="3">
    <source>
        <dbReference type="EMBL" id="MBW32976.1"/>
    </source>
</evidence>
<accession>A0A2M3ZWN8</accession>
<feature type="chain" id="PRO_5014986169" evidence="2">
    <location>
        <begin position="34"/>
        <end position="85"/>
    </location>
</feature>
<reference evidence="3" key="1">
    <citation type="submission" date="2018-01" db="EMBL/GenBank/DDBJ databases">
        <title>An insight into the sialome of Amazonian anophelines.</title>
        <authorList>
            <person name="Ribeiro J.M."/>
            <person name="Scarpassa V."/>
            <person name="Calvo E."/>
        </authorList>
    </citation>
    <scope>NUCLEOTIDE SEQUENCE</scope>
    <source>
        <tissue evidence="3">Salivary glands</tissue>
    </source>
</reference>
<dbReference type="EMBL" id="GGFM01012225">
    <property type="protein sequence ID" value="MBW32976.1"/>
    <property type="molecule type" value="Transcribed_RNA"/>
</dbReference>
<sequence>MAMMTTMSRPARMAVAMMTSCACILLLLSTVEPFDLMGRSSDADSISSFGFIGTTNVGSRWQSRPVESGTSGQAHTYRVSANRHR</sequence>
<proteinExistence type="predicted"/>